<dbReference type="InterPro" id="IPR052754">
    <property type="entry name" value="NTPase_KAP_P-loop"/>
</dbReference>
<feature type="domain" description="KAP NTPase" evidence="2">
    <location>
        <begin position="50"/>
        <end position="229"/>
    </location>
</feature>
<dbReference type="PANTHER" id="PTHR22674:SF6">
    <property type="entry name" value="NTPASE KAP FAMILY P-LOOP DOMAIN-CONTAINING PROTEIN 1"/>
    <property type="match status" value="1"/>
</dbReference>
<dbReference type="AlphaFoldDB" id="A0A4Q7YRC2"/>
<dbReference type="InterPro" id="IPR011646">
    <property type="entry name" value="KAP_P-loop"/>
</dbReference>
<organism evidence="3 4">
    <name type="scientific">Edaphobacter modestus</name>
    <dbReference type="NCBI Taxonomy" id="388466"/>
    <lineage>
        <taxon>Bacteria</taxon>
        <taxon>Pseudomonadati</taxon>
        <taxon>Acidobacteriota</taxon>
        <taxon>Terriglobia</taxon>
        <taxon>Terriglobales</taxon>
        <taxon>Acidobacteriaceae</taxon>
        <taxon>Edaphobacter</taxon>
    </lineage>
</organism>
<gene>
    <name evidence="3" type="ORF">BDD14_1457</name>
</gene>
<dbReference type="Pfam" id="PF07693">
    <property type="entry name" value="KAP_NTPase"/>
    <property type="match status" value="1"/>
</dbReference>
<proteinExistence type="predicted"/>
<evidence type="ECO:0000313" key="3">
    <source>
        <dbReference type="EMBL" id="RZU40038.1"/>
    </source>
</evidence>
<name>A0A4Q7YRC2_9BACT</name>
<dbReference type="RefSeq" id="WP_165419958.1">
    <property type="nucleotide sequence ID" value="NZ_SHKW01000001.1"/>
</dbReference>
<comment type="caution">
    <text evidence="3">The sequence shown here is derived from an EMBL/GenBank/DDBJ whole genome shotgun (WGS) entry which is preliminary data.</text>
</comment>
<accession>A0A4Q7YRC2</accession>
<evidence type="ECO:0000259" key="2">
    <source>
        <dbReference type="Pfam" id="PF07693"/>
    </source>
</evidence>
<keyword evidence="4" id="KW-1185">Reference proteome</keyword>
<evidence type="ECO:0000256" key="1">
    <source>
        <dbReference type="SAM" id="MobiDB-lite"/>
    </source>
</evidence>
<feature type="region of interest" description="Disordered" evidence="1">
    <location>
        <begin position="359"/>
        <end position="382"/>
    </location>
</feature>
<feature type="compositionally biased region" description="Basic and acidic residues" evidence="1">
    <location>
        <begin position="359"/>
        <end position="368"/>
    </location>
</feature>
<dbReference type="Proteomes" id="UP000292958">
    <property type="component" value="Unassembled WGS sequence"/>
</dbReference>
<reference evidence="3 4" key="1">
    <citation type="submission" date="2019-02" db="EMBL/GenBank/DDBJ databases">
        <title>Genomic Encyclopedia of Archaeal and Bacterial Type Strains, Phase II (KMG-II): from individual species to whole genera.</title>
        <authorList>
            <person name="Goeker M."/>
        </authorList>
    </citation>
    <scope>NUCLEOTIDE SEQUENCE [LARGE SCALE GENOMIC DNA]</scope>
    <source>
        <strain evidence="3 4">DSM 18101</strain>
    </source>
</reference>
<sequence>MFTGLGGAGYILLVAWLLKKATEIVGNPLEIDWQKYSSDPRYDDRRAFIQTFHEDFIKIVETYSEGRKIFIFIDDLDRCEIPRAAELMQSINLLLSDSSQIVHILGIDREKIAAGLAAKYHVLLPYLDERKEISLGRLGLEFGFSFLEKFIQIPFQVPRPTKREVKLFLDALNENRRKPDEYPGASPSAGTMFYAKADSPMVKRIVADVAPALEYNPRRIKQFINQFRLSAIIASQTGLFDPGIGFAGFTPEILAKLLVITLRWPSLITDALSSRKLLFALEVMAISDDPEQSLKIGDFEVTGGLAELWFKNDALKALLRVGIEIRTPHSRDIVIPRQSLEKVDLVRYLQVSPAIRSKLSREDEEKPTDSPPTTTKTKIVGIGEEFKRDPDYHRGLAGLIKQ</sequence>
<evidence type="ECO:0000313" key="4">
    <source>
        <dbReference type="Proteomes" id="UP000292958"/>
    </source>
</evidence>
<dbReference type="PANTHER" id="PTHR22674">
    <property type="entry name" value="NTPASE, KAP FAMILY P-LOOP DOMAIN-CONTAINING 1"/>
    <property type="match status" value="1"/>
</dbReference>
<dbReference type="EMBL" id="SHKW01000001">
    <property type="protein sequence ID" value="RZU40038.1"/>
    <property type="molecule type" value="Genomic_DNA"/>
</dbReference>
<protein>
    <submittedName>
        <fullName evidence="3">KAP-like P-loop domain-containing protein</fullName>
    </submittedName>
</protein>